<dbReference type="Proteomes" id="UP000008743">
    <property type="component" value="Unassembled WGS sequence"/>
</dbReference>
<comment type="subcellular location">
    <subcellularLocation>
        <location evidence="1">Nucleus</location>
        <location evidence="1">Nucleolus</location>
    </subcellularLocation>
</comment>
<feature type="region of interest" description="Disordered" evidence="3">
    <location>
        <begin position="131"/>
        <end position="154"/>
    </location>
</feature>
<evidence type="ECO:0000256" key="2">
    <source>
        <dbReference type="ARBA" id="ARBA00023242"/>
    </source>
</evidence>
<feature type="compositionally biased region" description="Basic residues" evidence="3">
    <location>
        <begin position="134"/>
        <end position="154"/>
    </location>
</feature>
<keyword evidence="2" id="KW-0539">Nucleus</keyword>
<dbReference type="AlphaFoldDB" id="A0A0D2X4G7"/>
<dbReference type="GO" id="GO:0003723">
    <property type="term" value="F:RNA binding"/>
    <property type="evidence" value="ECO:0007669"/>
    <property type="project" value="TreeGrafter"/>
</dbReference>
<reference evidence="6" key="1">
    <citation type="submission" date="2011-02" db="EMBL/GenBank/DDBJ databases">
        <title>The Genome Sequence of Capsaspora owczarzaki ATCC 30864.</title>
        <authorList>
            <person name="Russ C."/>
            <person name="Cuomo C."/>
            <person name="Burger G."/>
            <person name="Gray M.W."/>
            <person name="Holland P.W.H."/>
            <person name="King N."/>
            <person name="Lang F.B.F."/>
            <person name="Roger A.J."/>
            <person name="Ruiz-Trillo I."/>
            <person name="Young S.K."/>
            <person name="Zeng Q."/>
            <person name="Gargeya S."/>
            <person name="Alvarado L."/>
            <person name="Berlin A."/>
            <person name="Chapman S.B."/>
            <person name="Chen Z."/>
            <person name="Freedman E."/>
            <person name="Gellesch M."/>
            <person name="Goldberg J."/>
            <person name="Griggs A."/>
            <person name="Gujja S."/>
            <person name="Heilman E."/>
            <person name="Heiman D."/>
            <person name="Howarth C."/>
            <person name="Mehta T."/>
            <person name="Neiman D."/>
            <person name="Pearson M."/>
            <person name="Roberts A."/>
            <person name="Saif S."/>
            <person name="Shea T."/>
            <person name="Shenoy N."/>
            <person name="Sisk P."/>
            <person name="Stolte C."/>
            <person name="Sykes S."/>
            <person name="White J."/>
            <person name="Yandava C."/>
            <person name="Haas B."/>
            <person name="Nusbaum C."/>
            <person name="Birren B."/>
        </authorList>
    </citation>
    <scope>NUCLEOTIDE SEQUENCE</scope>
    <source>
        <strain evidence="6">ATCC 30864</strain>
    </source>
</reference>
<evidence type="ECO:0000313" key="6">
    <source>
        <dbReference type="Proteomes" id="UP000008743"/>
    </source>
</evidence>
<gene>
    <name evidence="5" type="ORF">CAOG_006402</name>
</gene>
<name>A0A0D2X4G7_CAPO3</name>
<evidence type="ECO:0000256" key="1">
    <source>
        <dbReference type="ARBA" id="ARBA00004604"/>
    </source>
</evidence>
<keyword evidence="6" id="KW-1185">Reference proteome</keyword>
<protein>
    <recommendedName>
        <fullName evidence="4">Fcf2 pre-rRNA processing C-terminal domain-containing protein</fullName>
    </recommendedName>
</protein>
<dbReference type="PANTHER" id="PTHR21686">
    <property type="entry name" value="DEOXYNUCLEOTIDYLTRANSFERASE TERMINAL-INTERACTING PROTEIN 2"/>
    <property type="match status" value="1"/>
</dbReference>
<feature type="compositionally biased region" description="Low complexity" evidence="3">
    <location>
        <begin position="7"/>
        <end position="17"/>
    </location>
</feature>
<dbReference type="Pfam" id="PF08698">
    <property type="entry name" value="Fcf2"/>
    <property type="match status" value="1"/>
</dbReference>
<sequence length="154" mass="17729">MSSKTRSGPAASTARTGSSGGGGGTDKTTGRKKKELKWGDLPVGNLTPEVERDLRLLRMRNYLDPKKHFKGSDSKALPKHFQIARVVEGPTEFYSSRLTRKERKNTLVDELMADDRLRKYHKRKFVEIEQRNAQGRRGHVKRLQQKRKPAWMRK</sequence>
<dbReference type="PANTHER" id="PTHR21686:SF12">
    <property type="entry name" value="DEOXYNUCLEOTIDYLTRANSFERASE TERMINAL-INTERACTING PROTEIN 2"/>
    <property type="match status" value="1"/>
</dbReference>
<evidence type="ECO:0000259" key="4">
    <source>
        <dbReference type="Pfam" id="PF08698"/>
    </source>
</evidence>
<dbReference type="InterPro" id="IPR039883">
    <property type="entry name" value="Fcf2/DNTTIP2"/>
</dbReference>
<organism evidence="5 6">
    <name type="scientific">Capsaspora owczarzaki (strain ATCC 30864)</name>
    <dbReference type="NCBI Taxonomy" id="595528"/>
    <lineage>
        <taxon>Eukaryota</taxon>
        <taxon>Filasterea</taxon>
        <taxon>Capsaspora</taxon>
    </lineage>
</organism>
<dbReference type="GO" id="GO:0005730">
    <property type="term" value="C:nucleolus"/>
    <property type="evidence" value="ECO:0007669"/>
    <property type="project" value="UniProtKB-SubCell"/>
</dbReference>
<dbReference type="OrthoDB" id="427886at2759"/>
<dbReference type="EMBL" id="KE346370">
    <property type="protein sequence ID" value="KJE96029.1"/>
    <property type="molecule type" value="Genomic_DNA"/>
</dbReference>
<dbReference type="OMA" id="TWVEELM"/>
<dbReference type="GO" id="GO:0006396">
    <property type="term" value="P:RNA processing"/>
    <property type="evidence" value="ECO:0007669"/>
    <property type="project" value="TreeGrafter"/>
</dbReference>
<feature type="region of interest" description="Disordered" evidence="3">
    <location>
        <begin position="1"/>
        <end position="42"/>
    </location>
</feature>
<evidence type="ECO:0000256" key="3">
    <source>
        <dbReference type="SAM" id="MobiDB-lite"/>
    </source>
</evidence>
<feature type="domain" description="Fcf2 pre-rRNA processing C-terminal" evidence="4">
    <location>
        <begin position="32"/>
        <end position="124"/>
    </location>
</feature>
<evidence type="ECO:0000313" key="5">
    <source>
        <dbReference type="EMBL" id="KJE96029.1"/>
    </source>
</evidence>
<dbReference type="InterPro" id="IPR014810">
    <property type="entry name" value="Fcf2_C"/>
</dbReference>
<proteinExistence type="predicted"/>
<accession>A0A0D2X4G7</accession>